<dbReference type="GO" id="GO:0005524">
    <property type="term" value="F:ATP binding"/>
    <property type="evidence" value="ECO:0007669"/>
    <property type="project" value="UniProtKB-UniRule"/>
</dbReference>
<dbReference type="InterPro" id="IPR002302">
    <property type="entry name" value="Leu-tRNA-ligase"/>
</dbReference>
<feature type="binding site" evidence="9">
    <location>
        <position position="617"/>
    </location>
    <ligand>
        <name>ATP</name>
        <dbReference type="ChEBI" id="CHEBI:30616"/>
    </ligand>
</feature>
<comment type="similarity">
    <text evidence="1 9 10">Belongs to the class-I aminoacyl-tRNA synthetase family.</text>
</comment>
<protein>
    <recommendedName>
        <fullName evidence="9">Leucine--tRNA ligase</fullName>
        <ecNumber evidence="9">6.1.1.4</ecNumber>
    </recommendedName>
    <alternativeName>
        <fullName evidence="9">Leucyl-tRNA synthetase</fullName>
        <shortName evidence="9">LeuRS</shortName>
    </alternativeName>
</protein>
<evidence type="ECO:0000259" key="12">
    <source>
        <dbReference type="Pfam" id="PF08264"/>
    </source>
</evidence>
<dbReference type="InterPro" id="IPR013155">
    <property type="entry name" value="M/V/L/I-tRNA-synth_anticd-bd"/>
</dbReference>
<feature type="domain" description="Methionyl/Leucyl tRNA synthetase" evidence="13">
    <location>
        <begin position="40"/>
        <end position="182"/>
    </location>
</feature>
<evidence type="ECO:0000256" key="3">
    <source>
        <dbReference type="ARBA" id="ARBA00022598"/>
    </source>
</evidence>
<gene>
    <name evidence="9" type="primary">leuS</name>
    <name evidence="15" type="ORF">A3J59_03050</name>
</gene>
<evidence type="ECO:0000313" key="16">
    <source>
        <dbReference type="Proteomes" id="UP000177310"/>
    </source>
</evidence>
<dbReference type="InterPro" id="IPR009080">
    <property type="entry name" value="tRNAsynth_Ia_anticodon-bd"/>
</dbReference>
<dbReference type="InterPro" id="IPR015413">
    <property type="entry name" value="Methionyl/Leucyl_tRNA_Synth"/>
</dbReference>
<keyword evidence="3 9" id="KW-0436">Ligase</keyword>
<keyword evidence="2 9" id="KW-0963">Cytoplasm</keyword>
<dbReference type="InterPro" id="IPR002300">
    <property type="entry name" value="aa-tRNA-synth_Ia"/>
</dbReference>
<reference evidence="15 16" key="1">
    <citation type="journal article" date="2016" name="Nat. Commun.">
        <title>Thousands of microbial genomes shed light on interconnected biogeochemical processes in an aquifer system.</title>
        <authorList>
            <person name="Anantharaman K."/>
            <person name="Brown C.T."/>
            <person name="Hug L.A."/>
            <person name="Sharon I."/>
            <person name="Castelle C.J."/>
            <person name="Probst A.J."/>
            <person name="Thomas B.C."/>
            <person name="Singh A."/>
            <person name="Wilkins M.J."/>
            <person name="Karaoz U."/>
            <person name="Brodie E.L."/>
            <person name="Williams K.H."/>
            <person name="Hubbard S.S."/>
            <person name="Banfield J.F."/>
        </authorList>
    </citation>
    <scope>NUCLEOTIDE SEQUENCE [LARGE SCALE GENOMIC DNA]</scope>
</reference>
<comment type="caution">
    <text evidence="9">Lacks conserved residue(s) required for the propagation of feature annotation.</text>
</comment>
<evidence type="ECO:0000313" key="15">
    <source>
        <dbReference type="EMBL" id="OGY51117.1"/>
    </source>
</evidence>
<keyword evidence="5 9" id="KW-0067">ATP-binding</keyword>
<keyword evidence="4 9" id="KW-0547">Nucleotide-binding</keyword>
<dbReference type="SUPFAM" id="SSF47323">
    <property type="entry name" value="Anticodon-binding domain of a subclass of class I aminoacyl-tRNA synthetases"/>
    <property type="match status" value="1"/>
</dbReference>
<evidence type="ECO:0000256" key="6">
    <source>
        <dbReference type="ARBA" id="ARBA00022917"/>
    </source>
</evidence>
<proteinExistence type="inferred from homology"/>
<dbReference type="InterPro" id="IPR001412">
    <property type="entry name" value="aa-tRNA-synth_I_CS"/>
</dbReference>
<feature type="domain" description="Methionyl/Valyl/Leucyl/Isoleucyl-tRNA synthetase anticodon-binding" evidence="12">
    <location>
        <begin position="689"/>
        <end position="802"/>
    </location>
</feature>
<feature type="short sequence motif" description="'KMSKS' region" evidence="9">
    <location>
        <begin position="614"/>
        <end position="618"/>
    </location>
</feature>
<dbReference type="PROSITE" id="PS00178">
    <property type="entry name" value="AA_TRNA_LIGASE_I"/>
    <property type="match status" value="1"/>
</dbReference>
<dbReference type="GO" id="GO:0005829">
    <property type="term" value="C:cytosol"/>
    <property type="evidence" value="ECO:0007669"/>
    <property type="project" value="TreeGrafter"/>
</dbReference>
<dbReference type="InterPro" id="IPR025709">
    <property type="entry name" value="Leu_tRNA-synth_edit"/>
</dbReference>
<dbReference type="Pfam" id="PF08264">
    <property type="entry name" value="Anticodon_1"/>
    <property type="match status" value="1"/>
</dbReference>
<evidence type="ECO:0000256" key="7">
    <source>
        <dbReference type="ARBA" id="ARBA00023146"/>
    </source>
</evidence>
<evidence type="ECO:0000256" key="10">
    <source>
        <dbReference type="RuleBase" id="RU363035"/>
    </source>
</evidence>
<sequence>MASYDPNIIEPKWQTYWEEKKLFAAADRSSKPKYYCLIEFPYPSGEGLHVGHPRPYTALDVLARKRRMQGYNVLYPIGFDAFGLPTENYAIKTGAHPQTITERNVATFTAQLKALGLSFDWDRQVVTTDPAYYRWTQWIFLKLFEHGLAYKAKMPINWCPSCRIGLANEEVAGGACERCGTAVEQREKEQWLLKITRYADRLADDLAPVDYPERIKTQQINWIGRKEWIDIDYPVVGTNESVVVSTTRPDTNFGATFVVLAPEHPLVSAEKGLIPAERRKAVEQYIAAARKKTDQERMAEGRKKTGVFAGLYGLNRLNNKQLPIWISDFVLTTVGTGAVVGVPGHDRRDFEFATAFGLPVIRVVVGRDGDTSDLTRIEQVQEAEGTMVHSEFLDGLDIHRATAIIMDYLEKKGWGKRATRYNLRDWVFSRQRYWGEPIPLVFCGACQDKIKKQKSKSKNKEYSQGELLNPGWIAVPENQLPVALPEVKKYEPTDTGESPLATMTGWVTVTCPRCGGPARRETDTMPNWAGSNWYFLRYADPANAKALAAPDQLAYWLPVDWYNGGMEHTTLHLLYSRFIYKFLYDIKVVPESCGNEPYRKRTSHGLILGEGGEKMSKSRGNVVNPSEIVAAYGADTLRLYELFMGPFEQAIPWDTAGVRGVRRFLEKVWDTFERSELVSADHEDAAAKTLLHRTVKKVSDDIETQDYNTAVSALMILSNTLAGQPTISRSTAETFLRLLAPFAPHLAEERWRKLGHRRSIFQASWPAFDEKLIVATEITLVVQINGKVRDSLHAPADITEQVAERAARARPKIAGYLEGKQVKNIIFVPGRLINFVVE</sequence>
<dbReference type="FunFam" id="1.10.730.10:FF:000011">
    <property type="entry name" value="Leucine--tRNA ligase chloroplastic/mitochondrial"/>
    <property type="match status" value="1"/>
</dbReference>
<accession>A0A1G1YI30</accession>
<dbReference type="GO" id="GO:0002161">
    <property type="term" value="F:aminoacyl-tRNA deacylase activity"/>
    <property type="evidence" value="ECO:0007669"/>
    <property type="project" value="InterPro"/>
</dbReference>
<dbReference type="STRING" id="1797542.A3J59_03050"/>
<comment type="catalytic activity">
    <reaction evidence="8 9">
        <text>tRNA(Leu) + L-leucine + ATP = L-leucyl-tRNA(Leu) + AMP + diphosphate</text>
        <dbReference type="Rhea" id="RHEA:11688"/>
        <dbReference type="Rhea" id="RHEA-COMP:9613"/>
        <dbReference type="Rhea" id="RHEA-COMP:9622"/>
        <dbReference type="ChEBI" id="CHEBI:30616"/>
        <dbReference type="ChEBI" id="CHEBI:33019"/>
        <dbReference type="ChEBI" id="CHEBI:57427"/>
        <dbReference type="ChEBI" id="CHEBI:78442"/>
        <dbReference type="ChEBI" id="CHEBI:78494"/>
        <dbReference type="ChEBI" id="CHEBI:456215"/>
        <dbReference type="EC" id="6.1.1.4"/>
    </reaction>
</comment>
<evidence type="ECO:0000256" key="4">
    <source>
        <dbReference type="ARBA" id="ARBA00022741"/>
    </source>
</evidence>
<dbReference type="InterPro" id="IPR014729">
    <property type="entry name" value="Rossmann-like_a/b/a_fold"/>
</dbReference>
<dbReference type="Pfam" id="PF09334">
    <property type="entry name" value="tRNA-synt_1g"/>
    <property type="match status" value="1"/>
</dbReference>
<comment type="subcellular location">
    <subcellularLocation>
        <location evidence="9">Cytoplasm</location>
    </subcellularLocation>
</comment>
<dbReference type="CDD" id="cd07958">
    <property type="entry name" value="Anticodon_Ia_Leu_BEm"/>
    <property type="match status" value="1"/>
</dbReference>
<feature type="domain" description="Aminoacyl-tRNA synthetase class Ia" evidence="11">
    <location>
        <begin position="593"/>
        <end position="649"/>
    </location>
</feature>
<evidence type="ECO:0000256" key="1">
    <source>
        <dbReference type="ARBA" id="ARBA00005594"/>
    </source>
</evidence>
<dbReference type="PRINTS" id="PR00985">
    <property type="entry name" value="TRNASYNTHLEU"/>
</dbReference>
<dbReference type="FunFam" id="3.40.50.620:FF:000003">
    <property type="entry name" value="Leucine--tRNA ligase"/>
    <property type="match status" value="1"/>
</dbReference>
<evidence type="ECO:0000259" key="14">
    <source>
        <dbReference type="Pfam" id="PF13603"/>
    </source>
</evidence>
<dbReference type="Pfam" id="PF13603">
    <property type="entry name" value="tRNA-synt_1_2"/>
    <property type="match status" value="1"/>
</dbReference>
<dbReference type="Proteomes" id="UP000177310">
    <property type="component" value="Unassembled WGS sequence"/>
</dbReference>
<evidence type="ECO:0000259" key="11">
    <source>
        <dbReference type="Pfam" id="PF00133"/>
    </source>
</evidence>
<dbReference type="PANTHER" id="PTHR43740">
    <property type="entry name" value="LEUCYL-TRNA SYNTHETASE"/>
    <property type="match status" value="1"/>
</dbReference>
<dbReference type="CDD" id="cd00812">
    <property type="entry name" value="LeuRS_core"/>
    <property type="match status" value="1"/>
</dbReference>
<evidence type="ECO:0000256" key="9">
    <source>
        <dbReference type="HAMAP-Rule" id="MF_00049"/>
    </source>
</evidence>
<evidence type="ECO:0000259" key="13">
    <source>
        <dbReference type="Pfam" id="PF09334"/>
    </source>
</evidence>
<evidence type="ECO:0000256" key="5">
    <source>
        <dbReference type="ARBA" id="ARBA00022840"/>
    </source>
</evidence>
<dbReference type="NCBIfam" id="TIGR00396">
    <property type="entry name" value="leuS_bact"/>
    <property type="match status" value="1"/>
</dbReference>
<dbReference type="SUPFAM" id="SSF52374">
    <property type="entry name" value="Nucleotidylyl transferase"/>
    <property type="match status" value="1"/>
</dbReference>
<dbReference type="Gene3D" id="3.40.50.620">
    <property type="entry name" value="HUPs"/>
    <property type="match status" value="2"/>
</dbReference>
<name>A0A1G1YI30_9BACT</name>
<dbReference type="EC" id="6.1.1.4" evidence="9"/>
<dbReference type="AlphaFoldDB" id="A0A1G1YI30"/>
<evidence type="ECO:0000256" key="2">
    <source>
        <dbReference type="ARBA" id="ARBA00022490"/>
    </source>
</evidence>
<keyword evidence="7 9" id="KW-0030">Aminoacyl-tRNA synthetase</keyword>
<dbReference type="Gene3D" id="1.10.730.10">
    <property type="entry name" value="Isoleucyl-tRNA Synthetase, Domain 1"/>
    <property type="match status" value="2"/>
</dbReference>
<dbReference type="EMBL" id="MHIL01000023">
    <property type="protein sequence ID" value="OGY51117.1"/>
    <property type="molecule type" value="Genomic_DNA"/>
</dbReference>
<dbReference type="SUPFAM" id="SSF50677">
    <property type="entry name" value="ValRS/IleRS/LeuRS editing domain"/>
    <property type="match status" value="1"/>
</dbReference>
<dbReference type="HAMAP" id="MF_00049_B">
    <property type="entry name" value="Leu_tRNA_synth_B"/>
    <property type="match status" value="1"/>
</dbReference>
<dbReference type="InterPro" id="IPR009008">
    <property type="entry name" value="Val/Leu/Ile-tRNA-synth_edit"/>
</dbReference>
<feature type="domain" description="Leucyl-tRNA synthetase editing" evidence="14">
    <location>
        <begin position="221"/>
        <end position="410"/>
    </location>
</feature>
<keyword evidence="6 9" id="KW-0648">Protein biosynthesis</keyword>
<dbReference type="Pfam" id="PF00133">
    <property type="entry name" value="tRNA-synt_1"/>
    <property type="match status" value="2"/>
</dbReference>
<organism evidence="15 16">
    <name type="scientific">Candidatus Buchananbacteria bacterium RIFCSPHIGHO2_02_FULL_56_16</name>
    <dbReference type="NCBI Taxonomy" id="1797542"/>
    <lineage>
        <taxon>Bacteria</taxon>
        <taxon>Candidatus Buchananiibacteriota</taxon>
    </lineage>
</organism>
<dbReference type="GO" id="GO:0006429">
    <property type="term" value="P:leucyl-tRNA aminoacylation"/>
    <property type="evidence" value="ECO:0007669"/>
    <property type="project" value="UniProtKB-UniRule"/>
</dbReference>
<comment type="caution">
    <text evidence="15">The sequence shown here is derived from an EMBL/GenBank/DDBJ whole genome shotgun (WGS) entry which is preliminary data.</text>
</comment>
<dbReference type="Gene3D" id="3.10.20.590">
    <property type="match status" value="1"/>
</dbReference>
<feature type="domain" description="Aminoacyl-tRNA synthetase class Ia" evidence="11">
    <location>
        <begin position="422"/>
        <end position="460"/>
    </location>
</feature>
<evidence type="ECO:0000256" key="8">
    <source>
        <dbReference type="ARBA" id="ARBA00047469"/>
    </source>
</evidence>
<dbReference type="GO" id="GO:0004823">
    <property type="term" value="F:leucine-tRNA ligase activity"/>
    <property type="evidence" value="ECO:0007669"/>
    <property type="project" value="UniProtKB-UniRule"/>
</dbReference>
<dbReference type="PANTHER" id="PTHR43740:SF2">
    <property type="entry name" value="LEUCINE--TRNA LIGASE, MITOCHONDRIAL"/>
    <property type="match status" value="1"/>
</dbReference>